<feature type="transmembrane region" description="Helical" evidence="1">
    <location>
        <begin position="12"/>
        <end position="41"/>
    </location>
</feature>
<reference evidence="2" key="1">
    <citation type="journal article" date="2020" name="mSystems">
        <title>Genome- and Community-Level Interaction Insights into Carbon Utilization and Element Cycling Functions of Hydrothermarchaeota in Hydrothermal Sediment.</title>
        <authorList>
            <person name="Zhou Z."/>
            <person name="Liu Y."/>
            <person name="Xu W."/>
            <person name="Pan J."/>
            <person name="Luo Z.H."/>
            <person name="Li M."/>
        </authorList>
    </citation>
    <scope>NUCLEOTIDE SEQUENCE [LARGE SCALE GENOMIC DNA]</scope>
    <source>
        <strain evidence="2">SpSt-1233</strain>
    </source>
</reference>
<evidence type="ECO:0000313" key="2">
    <source>
        <dbReference type="EMBL" id="HER43050.1"/>
    </source>
</evidence>
<dbReference type="AlphaFoldDB" id="A0A7V2ATM8"/>
<organism evidence="2">
    <name type="scientific">Eiseniibacteriota bacterium</name>
    <dbReference type="NCBI Taxonomy" id="2212470"/>
    <lineage>
        <taxon>Bacteria</taxon>
        <taxon>Candidatus Eiseniibacteriota</taxon>
    </lineage>
</organism>
<name>A0A7V2ATM8_UNCEI</name>
<feature type="non-terminal residue" evidence="2">
    <location>
        <position position="44"/>
    </location>
</feature>
<dbReference type="EMBL" id="DSEC01000083">
    <property type="protein sequence ID" value="HER43050.1"/>
    <property type="molecule type" value="Genomic_DNA"/>
</dbReference>
<evidence type="ECO:0000256" key="1">
    <source>
        <dbReference type="SAM" id="Phobius"/>
    </source>
</evidence>
<sequence length="44" mass="5018">MISDRFRITGTLAAIAANAGWLFGLRILRMLFALFVMAWVARYL</sequence>
<accession>A0A7V2ATM8</accession>
<comment type="caution">
    <text evidence="2">The sequence shown here is derived from an EMBL/GenBank/DDBJ whole genome shotgun (WGS) entry which is preliminary data.</text>
</comment>
<keyword evidence="1" id="KW-0812">Transmembrane</keyword>
<proteinExistence type="predicted"/>
<dbReference type="Proteomes" id="UP000886069">
    <property type="component" value="Unassembled WGS sequence"/>
</dbReference>
<gene>
    <name evidence="2" type="ORF">ENO08_01150</name>
</gene>
<keyword evidence="1" id="KW-0472">Membrane</keyword>
<keyword evidence="1" id="KW-1133">Transmembrane helix</keyword>
<protein>
    <submittedName>
        <fullName evidence="2">Flippase</fullName>
    </submittedName>
</protein>